<feature type="compositionally biased region" description="Basic and acidic residues" evidence="1">
    <location>
        <begin position="126"/>
        <end position="137"/>
    </location>
</feature>
<name>A0AAW0VQB0_CHEQU</name>
<accession>A0AAW0VQB0</accession>
<feature type="region of interest" description="Disordered" evidence="1">
    <location>
        <begin position="118"/>
        <end position="137"/>
    </location>
</feature>
<dbReference type="EMBL" id="JARKIK010003042">
    <property type="protein sequence ID" value="KAK8719100.1"/>
    <property type="molecule type" value="Genomic_DNA"/>
</dbReference>
<sequence>YKYSSQPLSMQALSLVRIVLNTIDNHFHRCQKVDDPTLCAASSAYSREVSQGSIGGNETEHPADSPPQSPGLFPGGGRITLVTGGPHTEARAQYVADHKSAFTPVGQDTRGMTMHGHLKLGSIGSEDSRKQRKNNES</sequence>
<dbReference type="AlphaFoldDB" id="A0AAW0VQB0"/>
<organism evidence="2 3">
    <name type="scientific">Cherax quadricarinatus</name>
    <name type="common">Australian red claw crayfish</name>
    <dbReference type="NCBI Taxonomy" id="27406"/>
    <lineage>
        <taxon>Eukaryota</taxon>
        <taxon>Metazoa</taxon>
        <taxon>Ecdysozoa</taxon>
        <taxon>Arthropoda</taxon>
        <taxon>Crustacea</taxon>
        <taxon>Multicrustacea</taxon>
        <taxon>Malacostraca</taxon>
        <taxon>Eumalacostraca</taxon>
        <taxon>Eucarida</taxon>
        <taxon>Decapoda</taxon>
        <taxon>Pleocyemata</taxon>
        <taxon>Astacidea</taxon>
        <taxon>Parastacoidea</taxon>
        <taxon>Parastacidae</taxon>
        <taxon>Cherax</taxon>
    </lineage>
</organism>
<gene>
    <name evidence="2" type="ORF">OTU49_014236</name>
</gene>
<evidence type="ECO:0000313" key="3">
    <source>
        <dbReference type="Proteomes" id="UP001445076"/>
    </source>
</evidence>
<keyword evidence="3" id="KW-1185">Reference proteome</keyword>
<protein>
    <submittedName>
        <fullName evidence="2">Uncharacterized protein</fullName>
    </submittedName>
</protein>
<evidence type="ECO:0000313" key="2">
    <source>
        <dbReference type="EMBL" id="KAK8719100.1"/>
    </source>
</evidence>
<proteinExistence type="predicted"/>
<reference evidence="2 3" key="1">
    <citation type="journal article" date="2024" name="BMC Genomics">
        <title>Genome assembly of redclaw crayfish (Cherax quadricarinatus) provides insights into its immune adaptation and hypoxia tolerance.</title>
        <authorList>
            <person name="Liu Z."/>
            <person name="Zheng J."/>
            <person name="Li H."/>
            <person name="Fang K."/>
            <person name="Wang S."/>
            <person name="He J."/>
            <person name="Zhou D."/>
            <person name="Weng S."/>
            <person name="Chi M."/>
            <person name="Gu Z."/>
            <person name="He J."/>
            <person name="Li F."/>
            <person name="Wang M."/>
        </authorList>
    </citation>
    <scope>NUCLEOTIDE SEQUENCE [LARGE SCALE GENOMIC DNA]</scope>
    <source>
        <strain evidence="2">ZL_2023a</strain>
    </source>
</reference>
<feature type="region of interest" description="Disordered" evidence="1">
    <location>
        <begin position="44"/>
        <end position="78"/>
    </location>
</feature>
<comment type="caution">
    <text evidence="2">The sequence shown here is derived from an EMBL/GenBank/DDBJ whole genome shotgun (WGS) entry which is preliminary data.</text>
</comment>
<evidence type="ECO:0000256" key="1">
    <source>
        <dbReference type="SAM" id="MobiDB-lite"/>
    </source>
</evidence>
<feature type="non-terminal residue" evidence="2">
    <location>
        <position position="137"/>
    </location>
</feature>
<feature type="non-terminal residue" evidence="2">
    <location>
        <position position="1"/>
    </location>
</feature>
<dbReference type="Proteomes" id="UP001445076">
    <property type="component" value="Unassembled WGS sequence"/>
</dbReference>